<dbReference type="Pfam" id="PF18107">
    <property type="entry name" value="HTH_ABP1_N"/>
    <property type="match status" value="1"/>
</dbReference>
<evidence type="ECO:0000313" key="5">
    <source>
        <dbReference type="Proteomes" id="UP001165083"/>
    </source>
</evidence>
<comment type="caution">
    <text evidence="4">The sequence shown here is derived from an EMBL/GenBank/DDBJ whole genome shotgun (WGS) entry which is preliminary data.</text>
</comment>
<dbReference type="SUPFAM" id="SSF46689">
    <property type="entry name" value="Homeodomain-like"/>
    <property type="match status" value="2"/>
</dbReference>
<evidence type="ECO:0000259" key="3">
    <source>
        <dbReference type="PROSITE" id="PS51253"/>
    </source>
</evidence>
<protein>
    <submittedName>
        <fullName evidence="4">Unnamed protein product</fullName>
    </submittedName>
</protein>
<dbReference type="OrthoDB" id="106662at2759"/>
<evidence type="ECO:0000256" key="2">
    <source>
        <dbReference type="SAM" id="Coils"/>
    </source>
</evidence>
<keyword evidence="2" id="KW-0175">Coiled coil</keyword>
<keyword evidence="5" id="KW-1185">Reference proteome</keyword>
<reference evidence="4" key="1">
    <citation type="submission" date="2023-04" db="EMBL/GenBank/DDBJ databases">
        <title>Phytophthora lilii NBRC 32176.</title>
        <authorList>
            <person name="Ichikawa N."/>
            <person name="Sato H."/>
            <person name="Tonouchi N."/>
        </authorList>
    </citation>
    <scope>NUCLEOTIDE SEQUENCE</scope>
    <source>
        <strain evidence="4">NBRC 32176</strain>
    </source>
</reference>
<dbReference type="Gene3D" id="1.10.10.60">
    <property type="entry name" value="Homeodomain-like"/>
    <property type="match status" value="2"/>
</dbReference>
<dbReference type="InterPro" id="IPR006600">
    <property type="entry name" value="HTH_CenpB_DNA-bd_dom"/>
</dbReference>
<dbReference type="Pfam" id="PF03221">
    <property type="entry name" value="HTH_Tnp_Tc5"/>
    <property type="match status" value="1"/>
</dbReference>
<name>A0A9W6U0Z0_9STRA</name>
<gene>
    <name evidence="4" type="ORF">Plil01_000969100</name>
</gene>
<dbReference type="PROSITE" id="PS51253">
    <property type="entry name" value="HTH_CENPB"/>
    <property type="match status" value="1"/>
</dbReference>
<organism evidence="4 5">
    <name type="scientific">Phytophthora lilii</name>
    <dbReference type="NCBI Taxonomy" id="2077276"/>
    <lineage>
        <taxon>Eukaryota</taxon>
        <taxon>Sar</taxon>
        <taxon>Stramenopiles</taxon>
        <taxon>Oomycota</taxon>
        <taxon>Peronosporomycetes</taxon>
        <taxon>Peronosporales</taxon>
        <taxon>Peronosporaceae</taxon>
        <taxon>Phytophthora</taxon>
    </lineage>
</organism>
<dbReference type="InterPro" id="IPR009057">
    <property type="entry name" value="Homeodomain-like_sf"/>
</dbReference>
<dbReference type="InterPro" id="IPR041188">
    <property type="entry name" value="HTH_ABP1_N"/>
</dbReference>
<dbReference type="EMBL" id="BSXW01000490">
    <property type="protein sequence ID" value="GMF23846.1"/>
    <property type="molecule type" value="Genomic_DNA"/>
</dbReference>
<evidence type="ECO:0000256" key="1">
    <source>
        <dbReference type="ARBA" id="ARBA00023125"/>
    </source>
</evidence>
<dbReference type="PANTHER" id="PTHR37558:SF1">
    <property type="entry name" value="HTH CENPB-TYPE DOMAIN-CONTAINING PROTEIN"/>
    <property type="match status" value="1"/>
</dbReference>
<dbReference type="AlphaFoldDB" id="A0A9W6U0Z0"/>
<dbReference type="GO" id="GO:0003677">
    <property type="term" value="F:DNA binding"/>
    <property type="evidence" value="ECO:0007669"/>
    <property type="project" value="UniProtKB-KW"/>
</dbReference>
<keyword evidence="1" id="KW-0238">DNA-binding</keyword>
<feature type="coiled-coil region" evidence="2">
    <location>
        <begin position="399"/>
        <end position="437"/>
    </location>
</feature>
<proteinExistence type="predicted"/>
<dbReference type="Proteomes" id="UP001165083">
    <property type="component" value="Unassembled WGS sequence"/>
</dbReference>
<accession>A0A9W6U0Z0</accession>
<dbReference type="PANTHER" id="PTHR37558">
    <property type="entry name" value="HTH CENPB-TYPE DOMAIN-CONTAINING PROTEIN"/>
    <property type="match status" value="1"/>
</dbReference>
<feature type="domain" description="HTH CENPB-type" evidence="3">
    <location>
        <begin position="63"/>
        <end position="144"/>
    </location>
</feature>
<evidence type="ECO:0000313" key="4">
    <source>
        <dbReference type="EMBL" id="GMF23846.1"/>
    </source>
</evidence>
<sequence>MAVARHHLTIAEKNQLRAFRRERPDLTQEQLREWAHAQFGKWIGRSTIGKIASMPEEVCANPTAKRVQAGRYPEMEAELFEFVMAKQREEGADTPLREDSSVMSEGQLWNKANEILKRTRGPDQSVSLGWVQRFKRRHGLHRSQRVVSMQTALANAAAAGMVATDLGVEPETVIEPTSAMEGARQAAEALEETASLAVPIMEDIAARAKRSRDEMNGEEVAEDELELIPPPKRATTTATSPPKTGGNRKQFVSADDILLLTQVLSTKPWAYPHVMDGWQEVCVQLREHKNFTLDKTAGACQARVMLLLDHLRAGNIAALRKSGTFEEYQRKRDLLSEVQAKQTAYEEFQEDLRKRRGEPSPPSTVTQHDAAVAKVGEVAAAIAVAEATGEADRDSQRRLELLEIRMERELAQQRRYADEQVRELERLQRAQLEVQQTQHAQLLATIQQQQAMMLDIIKSVAAAQSKDKDKEKV</sequence>